<gene>
    <name evidence="1" type="ORF">BV22DRAFT_1022027</name>
</gene>
<keyword evidence="2" id="KW-1185">Reference proteome</keyword>
<proteinExistence type="predicted"/>
<organism evidence="1 2">
    <name type="scientific">Leucogyrophana mollusca</name>
    <dbReference type="NCBI Taxonomy" id="85980"/>
    <lineage>
        <taxon>Eukaryota</taxon>
        <taxon>Fungi</taxon>
        <taxon>Dikarya</taxon>
        <taxon>Basidiomycota</taxon>
        <taxon>Agaricomycotina</taxon>
        <taxon>Agaricomycetes</taxon>
        <taxon>Agaricomycetidae</taxon>
        <taxon>Boletales</taxon>
        <taxon>Boletales incertae sedis</taxon>
        <taxon>Leucogyrophana</taxon>
    </lineage>
</organism>
<reference evidence="1" key="1">
    <citation type="journal article" date="2021" name="New Phytol.">
        <title>Evolutionary innovations through gain and loss of genes in the ectomycorrhizal Boletales.</title>
        <authorList>
            <person name="Wu G."/>
            <person name="Miyauchi S."/>
            <person name="Morin E."/>
            <person name="Kuo A."/>
            <person name="Drula E."/>
            <person name="Varga T."/>
            <person name="Kohler A."/>
            <person name="Feng B."/>
            <person name="Cao Y."/>
            <person name="Lipzen A."/>
            <person name="Daum C."/>
            <person name="Hundley H."/>
            <person name="Pangilinan J."/>
            <person name="Johnson J."/>
            <person name="Barry K."/>
            <person name="LaButti K."/>
            <person name="Ng V."/>
            <person name="Ahrendt S."/>
            <person name="Min B."/>
            <person name="Choi I.G."/>
            <person name="Park H."/>
            <person name="Plett J.M."/>
            <person name="Magnuson J."/>
            <person name="Spatafora J.W."/>
            <person name="Nagy L.G."/>
            <person name="Henrissat B."/>
            <person name="Grigoriev I.V."/>
            <person name="Yang Z.L."/>
            <person name="Xu J."/>
            <person name="Martin F.M."/>
        </authorList>
    </citation>
    <scope>NUCLEOTIDE SEQUENCE</scope>
    <source>
        <strain evidence="1">KUC20120723A-06</strain>
    </source>
</reference>
<sequence>MGCHPTKIFKGHTKDWVDSVAYFPDGRRIAGASDKAVIIWDVESGRRDGQPLLHESSVEWMALSPNGRRIASGTGDRVVVWDVLTREVVHEIKCGVNRLAYSPDGSWIATASTGVGREVQMWDADTGRPGREPLICDNRVWCMTFSPDGSRIAAGLHDGSFQVLDIATGKSVVGPIKGHTYWVNSVVYSLDGRRLLTGSRDRTIRVWNSKTGVQVGKPMLGHEDHVACISICADGRRIASGGWDGTVRVWDLKTRLQVGDSFNAGVWVLSQSVAHTSVAFSPDGRYVVSGGPDLDHVYLWDTESLASKGSVSIFIVLQYCF</sequence>
<dbReference type="Proteomes" id="UP000790709">
    <property type="component" value="Unassembled WGS sequence"/>
</dbReference>
<name>A0ACB8B3J4_9AGAM</name>
<evidence type="ECO:0000313" key="2">
    <source>
        <dbReference type="Proteomes" id="UP000790709"/>
    </source>
</evidence>
<accession>A0ACB8B3J4</accession>
<dbReference type="EMBL" id="MU266612">
    <property type="protein sequence ID" value="KAH7920004.1"/>
    <property type="molecule type" value="Genomic_DNA"/>
</dbReference>
<protein>
    <submittedName>
        <fullName evidence="1">WD40 repeat-like protein</fullName>
    </submittedName>
</protein>
<comment type="caution">
    <text evidence="1">The sequence shown here is derived from an EMBL/GenBank/DDBJ whole genome shotgun (WGS) entry which is preliminary data.</text>
</comment>
<evidence type="ECO:0000313" key="1">
    <source>
        <dbReference type="EMBL" id="KAH7920004.1"/>
    </source>
</evidence>